<sequence length="74" mass="8194">MQGKVLFRSGARSNLDMGLVCRCCQQDVRRQCEATRTRLIDEPRRLSPTGGGYSFVLAGVRDSKNWFGCGPLAT</sequence>
<gene>
    <name evidence="1" type="ORF">QFZ22_001175</name>
</gene>
<proteinExistence type="predicted"/>
<accession>A0AAW8F740</accession>
<reference evidence="1" key="1">
    <citation type="submission" date="2023-07" db="EMBL/GenBank/DDBJ databases">
        <title>Comparative genomics of wheat-associated soil bacteria to identify genetic determinants of phenazine resistance.</title>
        <authorList>
            <person name="Mouncey N."/>
        </authorList>
    </citation>
    <scope>NUCLEOTIDE SEQUENCE</scope>
    <source>
        <strain evidence="1">V4I22</strain>
    </source>
</reference>
<name>A0AAW8F740_9ACTN</name>
<dbReference type="AlphaFoldDB" id="A0AAW8F740"/>
<protein>
    <submittedName>
        <fullName evidence="1">Uncharacterized protein</fullName>
    </submittedName>
</protein>
<dbReference type="RefSeq" id="WP_306972712.1">
    <property type="nucleotide sequence ID" value="NZ_JAUSZV010000005.1"/>
</dbReference>
<comment type="caution">
    <text evidence="1">The sequence shown here is derived from an EMBL/GenBank/DDBJ whole genome shotgun (WGS) entry which is preliminary data.</text>
</comment>
<evidence type="ECO:0000313" key="2">
    <source>
        <dbReference type="Proteomes" id="UP001234216"/>
    </source>
</evidence>
<dbReference type="Proteomes" id="UP001234216">
    <property type="component" value="Unassembled WGS sequence"/>
</dbReference>
<evidence type="ECO:0000313" key="1">
    <source>
        <dbReference type="EMBL" id="MDQ0905190.1"/>
    </source>
</evidence>
<dbReference type="EMBL" id="JAUSZV010000005">
    <property type="protein sequence ID" value="MDQ0905190.1"/>
    <property type="molecule type" value="Genomic_DNA"/>
</dbReference>
<organism evidence="1 2">
    <name type="scientific">Streptomyces canus</name>
    <dbReference type="NCBI Taxonomy" id="58343"/>
    <lineage>
        <taxon>Bacteria</taxon>
        <taxon>Bacillati</taxon>
        <taxon>Actinomycetota</taxon>
        <taxon>Actinomycetes</taxon>
        <taxon>Kitasatosporales</taxon>
        <taxon>Streptomycetaceae</taxon>
        <taxon>Streptomyces</taxon>
        <taxon>Streptomyces aurantiacus group</taxon>
    </lineage>
</organism>